<dbReference type="SUPFAM" id="SSF49899">
    <property type="entry name" value="Concanavalin A-like lectins/glucanases"/>
    <property type="match status" value="1"/>
</dbReference>
<dbReference type="PANTHER" id="PTHR10963:SF60">
    <property type="entry name" value="GRAM-NEGATIVE BACTERIA-BINDING PROTEIN 1-RELATED"/>
    <property type="match status" value="1"/>
</dbReference>
<dbReference type="Proteomes" id="UP000030170">
    <property type="component" value="Unassembled WGS sequence"/>
</dbReference>
<reference evidence="2 3" key="1">
    <citation type="journal article" date="2014" name="Mol. Ecol.">
        <title>Evolution of Synechococcus.</title>
        <authorList>
            <person name="Dvorak P."/>
            <person name="Casamatta D."/>
            <person name="Hasler P."/>
            <person name="Poulickova A."/>
            <person name="Ondrej V."/>
            <person name="Sanges R."/>
        </authorList>
    </citation>
    <scope>NUCLEOTIDE SEQUENCE [LARGE SCALE GENOMIC DNA]</scope>
    <source>
        <strain evidence="2 3">CAUP A 1101</strain>
    </source>
</reference>
<dbReference type="GO" id="GO:0005975">
    <property type="term" value="P:carbohydrate metabolic process"/>
    <property type="evidence" value="ECO:0007669"/>
    <property type="project" value="InterPro"/>
</dbReference>
<name>A0A098TIN5_9CYAN</name>
<comment type="caution">
    <text evidence="2">The sequence shown here is derived from an EMBL/GenBank/DDBJ whole genome shotgun (WGS) entry which is preliminary data.</text>
</comment>
<dbReference type="EMBL" id="JJML01000047">
    <property type="protein sequence ID" value="KGF71847.1"/>
    <property type="molecule type" value="Genomic_DNA"/>
</dbReference>
<dbReference type="Pfam" id="PF00722">
    <property type="entry name" value="Glyco_hydro_16"/>
    <property type="match status" value="1"/>
</dbReference>
<dbReference type="AlphaFoldDB" id="A0A098TIN5"/>
<dbReference type="CDD" id="cd00413">
    <property type="entry name" value="Glyco_hydrolase_16"/>
    <property type="match status" value="1"/>
</dbReference>
<dbReference type="PANTHER" id="PTHR10963">
    <property type="entry name" value="GLYCOSYL HYDROLASE-RELATED"/>
    <property type="match status" value="1"/>
</dbReference>
<protein>
    <recommendedName>
        <fullName evidence="1">GH16 domain-containing protein</fullName>
    </recommendedName>
</protein>
<feature type="domain" description="GH16" evidence="1">
    <location>
        <begin position="2"/>
        <end position="217"/>
    </location>
</feature>
<dbReference type="RefSeq" id="WP_036535652.1">
    <property type="nucleotide sequence ID" value="NZ_JJML01000047.1"/>
</dbReference>
<evidence type="ECO:0000313" key="3">
    <source>
        <dbReference type="Proteomes" id="UP000030170"/>
    </source>
</evidence>
<organism evidence="2 3">
    <name type="scientific">Neosynechococcus sphagnicola sy1</name>
    <dbReference type="NCBI Taxonomy" id="1497020"/>
    <lineage>
        <taxon>Bacteria</taxon>
        <taxon>Bacillati</taxon>
        <taxon>Cyanobacteriota</taxon>
        <taxon>Cyanophyceae</taxon>
        <taxon>Neosynechococcales</taxon>
        <taxon>Neosynechococcaceae</taxon>
        <taxon>Neosynechococcus</taxon>
    </lineage>
</organism>
<dbReference type="InterPro" id="IPR013320">
    <property type="entry name" value="ConA-like_dom_sf"/>
</dbReference>
<accession>A0A098TIN5</accession>
<sequence length="217" mass="23919">MFDKSINKNIWNVYSGSFASSANACFTTANSLTINGLLNLRINRTTNPCNRSYSSSGLDTYQNYAQNYGRWEIVARFPSGSGTQGYAGLFAADGVSWPPEIDFAEVIGKSPQTLYLTQHYSADGSTQQSSFSYNNGSDWTAGFHVYRLDWVPGQLKYYVDGVLVLTQPQLFTPVPQGMKLAMGTGTGNCGSWADCPSAQFNSATMQVDYVRIYKYNP</sequence>
<dbReference type="GO" id="GO:0004553">
    <property type="term" value="F:hydrolase activity, hydrolyzing O-glycosyl compounds"/>
    <property type="evidence" value="ECO:0007669"/>
    <property type="project" value="InterPro"/>
</dbReference>
<evidence type="ECO:0000313" key="2">
    <source>
        <dbReference type="EMBL" id="KGF71847.1"/>
    </source>
</evidence>
<keyword evidence="3" id="KW-1185">Reference proteome</keyword>
<dbReference type="PROSITE" id="PS51762">
    <property type="entry name" value="GH16_2"/>
    <property type="match status" value="1"/>
</dbReference>
<evidence type="ECO:0000259" key="1">
    <source>
        <dbReference type="PROSITE" id="PS51762"/>
    </source>
</evidence>
<dbReference type="InterPro" id="IPR050546">
    <property type="entry name" value="Glycosyl_Hydrlase_16"/>
</dbReference>
<proteinExistence type="predicted"/>
<dbReference type="Gene3D" id="2.60.120.200">
    <property type="match status" value="1"/>
</dbReference>
<dbReference type="STRING" id="1497020.DO97_15015"/>
<gene>
    <name evidence="2" type="ORF">DO97_15015</name>
</gene>
<dbReference type="InterPro" id="IPR000757">
    <property type="entry name" value="Beta-glucanase-like"/>
</dbReference>